<organism evidence="1 2">
    <name type="scientific">Cordylochernes scorpioides</name>
    <dbReference type="NCBI Taxonomy" id="51811"/>
    <lineage>
        <taxon>Eukaryota</taxon>
        <taxon>Metazoa</taxon>
        <taxon>Ecdysozoa</taxon>
        <taxon>Arthropoda</taxon>
        <taxon>Chelicerata</taxon>
        <taxon>Arachnida</taxon>
        <taxon>Pseudoscorpiones</taxon>
        <taxon>Cheliferoidea</taxon>
        <taxon>Chernetidae</taxon>
        <taxon>Cordylochernes</taxon>
    </lineage>
</organism>
<gene>
    <name evidence="1" type="ORF">LAZ67_13001881</name>
</gene>
<protein>
    <submittedName>
        <fullName evidence="1">Uncharacterized protein</fullName>
    </submittedName>
</protein>
<dbReference type="EMBL" id="CP092875">
    <property type="protein sequence ID" value="UYV75944.1"/>
    <property type="molecule type" value="Genomic_DNA"/>
</dbReference>
<name>A0ABY6L473_9ARAC</name>
<accession>A0ABY6L473</accession>
<evidence type="ECO:0000313" key="2">
    <source>
        <dbReference type="Proteomes" id="UP001235939"/>
    </source>
</evidence>
<keyword evidence="2" id="KW-1185">Reference proteome</keyword>
<dbReference type="PANTHER" id="PTHR23274">
    <property type="entry name" value="DNA HELICASE-RELATED"/>
    <property type="match status" value="1"/>
</dbReference>
<reference evidence="1 2" key="1">
    <citation type="submission" date="2022-01" db="EMBL/GenBank/DDBJ databases">
        <title>A chromosomal length assembly of Cordylochernes scorpioides.</title>
        <authorList>
            <person name="Zeh D."/>
            <person name="Zeh J."/>
        </authorList>
    </citation>
    <scope>NUCLEOTIDE SEQUENCE [LARGE SCALE GENOMIC DNA]</scope>
    <source>
        <strain evidence="1">IN4F17</strain>
        <tissue evidence="1">Whole Body</tissue>
    </source>
</reference>
<sequence>MPSHVLEAQTLTGTKVGHTVLVPKISLAPSDTNLPFILKRHQFPLWLAFATTINNAQSQTFARVGLLLQELCLRMDSSMGLFHVCEFCTEYERHRLCAMDDNAYPHRTNLVTQYLQDTEI</sequence>
<proteinExistence type="predicted"/>
<evidence type="ECO:0000313" key="1">
    <source>
        <dbReference type="EMBL" id="UYV75944.1"/>
    </source>
</evidence>
<dbReference type="PANTHER" id="PTHR23274:SF51">
    <property type="entry name" value="OS03G0423850 PROTEIN"/>
    <property type="match status" value="1"/>
</dbReference>
<dbReference type="Proteomes" id="UP001235939">
    <property type="component" value="Chromosome 13"/>
</dbReference>